<dbReference type="STRING" id="146020.RMCB_3549"/>
<name>A0A100W0P0_9MYCO</name>
<organism evidence="1 2">
    <name type="scientific">Mycolicibacterium brisbanense</name>
    <dbReference type="NCBI Taxonomy" id="146020"/>
    <lineage>
        <taxon>Bacteria</taxon>
        <taxon>Bacillati</taxon>
        <taxon>Actinomycetota</taxon>
        <taxon>Actinomycetes</taxon>
        <taxon>Mycobacteriales</taxon>
        <taxon>Mycobacteriaceae</taxon>
        <taxon>Mycolicibacterium</taxon>
    </lineage>
</organism>
<reference evidence="2" key="1">
    <citation type="journal article" date="2016" name="Genome Announc.">
        <title>Draft Genome Sequences of Five Rapidly Growing Mycobacterium Species, M. thermoresistibile, M. fortuitum subsp. acetamidolyticum, M. canariasense, M. brisbanense, and M. novocastrense.</title>
        <authorList>
            <person name="Katahira K."/>
            <person name="Ogura Y."/>
            <person name="Gotoh Y."/>
            <person name="Hayashi T."/>
        </authorList>
    </citation>
    <scope>NUCLEOTIDE SEQUENCE [LARGE SCALE GENOMIC DNA]</scope>
    <source>
        <strain evidence="2">JCM15654</strain>
    </source>
</reference>
<proteinExistence type="predicted"/>
<keyword evidence="2" id="KW-1185">Reference proteome</keyword>
<evidence type="ECO:0000313" key="2">
    <source>
        <dbReference type="Proteomes" id="UP000069620"/>
    </source>
</evidence>
<sequence>MMKTLDSLVWHHHKSAPVVCYLLTDRLHEGRKVQVRADQLPRTVAAWLAELGAHSPLVDELARAVCAGDWPAVHAVADRLSVDVAVAA</sequence>
<protein>
    <submittedName>
        <fullName evidence="1">Uncharacterized protein</fullName>
    </submittedName>
</protein>
<evidence type="ECO:0000313" key="1">
    <source>
        <dbReference type="EMBL" id="GAS89453.1"/>
    </source>
</evidence>
<dbReference type="Proteomes" id="UP000069620">
    <property type="component" value="Unassembled WGS sequence"/>
</dbReference>
<accession>A0A100W0P0</accession>
<dbReference type="EMBL" id="BCSX01000029">
    <property type="protein sequence ID" value="GAS89453.1"/>
    <property type="molecule type" value="Genomic_DNA"/>
</dbReference>
<reference evidence="2" key="2">
    <citation type="submission" date="2016-02" db="EMBL/GenBank/DDBJ databases">
        <title>Draft genome sequence of five rapidly growing Mycobacterium species.</title>
        <authorList>
            <person name="Katahira K."/>
            <person name="Gotou Y."/>
            <person name="Iida K."/>
            <person name="Ogura Y."/>
            <person name="Hayashi T."/>
        </authorList>
    </citation>
    <scope>NUCLEOTIDE SEQUENCE [LARGE SCALE GENOMIC DNA]</scope>
    <source>
        <strain evidence="2">JCM15654</strain>
    </source>
</reference>
<gene>
    <name evidence="1" type="ORF">RMCB_3549</name>
</gene>
<comment type="caution">
    <text evidence="1">The sequence shown here is derived from an EMBL/GenBank/DDBJ whole genome shotgun (WGS) entry which is preliminary data.</text>
</comment>
<dbReference type="AlphaFoldDB" id="A0A100W0P0"/>